<feature type="domain" description="DRTGG" evidence="1">
    <location>
        <begin position="16"/>
        <end position="86"/>
    </location>
</feature>
<organism evidence="2 3">
    <name type="scientific">Desulfofundulus thermobenzoicus</name>
    <dbReference type="NCBI Taxonomy" id="29376"/>
    <lineage>
        <taxon>Bacteria</taxon>
        <taxon>Bacillati</taxon>
        <taxon>Bacillota</taxon>
        <taxon>Clostridia</taxon>
        <taxon>Eubacteriales</taxon>
        <taxon>Peptococcaceae</taxon>
        <taxon>Desulfofundulus</taxon>
    </lineage>
</organism>
<name>A0A6N7IM35_9FIRM</name>
<keyword evidence="3" id="KW-1185">Reference proteome</keyword>
<reference evidence="2 3" key="1">
    <citation type="submission" date="2019-10" db="EMBL/GenBank/DDBJ databases">
        <title>Comparative genomics of sulfur disproportionating microorganisms.</title>
        <authorList>
            <person name="Ward L.M."/>
            <person name="Bertran E."/>
            <person name="Johnston D."/>
        </authorList>
    </citation>
    <scope>NUCLEOTIDE SEQUENCE [LARGE SCALE GENOMIC DNA]</scope>
    <source>
        <strain evidence="2 3">DSM 14055</strain>
    </source>
</reference>
<dbReference type="SUPFAM" id="SSF75138">
    <property type="entry name" value="HprK N-terminal domain-like"/>
    <property type="match status" value="1"/>
</dbReference>
<accession>A0A6N7IM35</accession>
<dbReference type="Gene3D" id="3.40.1390.20">
    <property type="entry name" value="HprK N-terminal domain-like"/>
    <property type="match status" value="1"/>
</dbReference>
<proteinExistence type="predicted"/>
<comment type="caution">
    <text evidence="2">The sequence shown here is derived from an EMBL/GenBank/DDBJ whole genome shotgun (WGS) entry which is preliminary data.</text>
</comment>
<gene>
    <name evidence="2" type="ORF">GFC01_01605</name>
</gene>
<sequence length="102" mass="11068">MDGNREITGAYCGDLLSDVLARAQPGNLWITIQRHRNVVAVASLTGLAGVIISGGRVPNPDTIEAAMKEQLLLFSTPLDNFTAAGKLYWLLQKPCHGHRERG</sequence>
<evidence type="ECO:0000313" key="2">
    <source>
        <dbReference type="EMBL" id="MQL50984.1"/>
    </source>
</evidence>
<dbReference type="Pfam" id="PF07085">
    <property type="entry name" value="DRTGG"/>
    <property type="match status" value="1"/>
</dbReference>
<evidence type="ECO:0000313" key="3">
    <source>
        <dbReference type="Proteomes" id="UP000441717"/>
    </source>
</evidence>
<dbReference type="Proteomes" id="UP000441717">
    <property type="component" value="Unassembled WGS sequence"/>
</dbReference>
<dbReference type="InterPro" id="IPR028979">
    <property type="entry name" value="Ser_kin/Pase_Hpr-like_N_sf"/>
</dbReference>
<evidence type="ECO:0000259" key="1">
    <source>
        <dbReference type="Pfam" id="PF07085"/>
    </source>
</evidence>
<dbReference type="EMBL" id="WHYR01000003">
    <property type="protein sequence ID" value="MQL50984.1"/>
    <property type="molecule type" value="Genomic_DNA"/>
</dbReference>
<protein>
    <recommendedName>
        <fullName evidence="1">DRTGG domain-containing protein</fullName>
    </recommendedName>
</protein>
<dbReference type="AlphaFoldDB" id="A0A6N7IM35"/>
<dbReference type="OrthoDB" id="9800356at2"/>
<dbReference type="InterPro" id="IPR010766">
    <property type="entry name" value="DRTGG"/>
</dbReference>